<keyword evidence="3 7" id="KW-0540">Nuclease</keyword>
<evidence type="ECO:0000256" key="7">
    <source>
        <dbReference type="HAMAP-Rule" id="MF_00227"/>
    </source>
</evidence>
<dbReference type="NCBIfam" id="TIGR00188">
    <property type="entry name" value="rnpA"/>
    <property type="match status" value="1"/>
</dbReference>
<evidence type="ECO:0000313" key="9">
    <source>
        <dbReference type="EMBL" id="CAA9571663.1"/>
    </source>
</evidence>
<gene>
    <name evidence="7" type="primary">rnpA</name>
    <name evidence="9" type="ORF">AVDCRST_MAG86-1721</name>
</gene>
<accession>A0A6J4V841</accession>
<dbReference type="EMBL" id="CADCWP010000130">
    <property type="protein sequence ID" value="CAA9571663.1"/>
    <property type="molecule type" value="Genomic_DNA"/>
</dbReference>
<dbReference type="HAMAP" id="MF_00227">
    <property type="entry name" value="RNase_P"/>
    <property type="match status" value="1"/>
</dbReference>
<dbReference type="InterPro" id="IPR000100">
    <property type="entry name" value="RNase_P"/>
</dbReference>
<dbReference type="InterPro" id="IPR020539">
    <property type="entry name" value="RNase_P_CS"/>
</dbReference>
<sequence length="115" mass="13017">MTVIQSLKGDRAFGRLRRGRAGHAKFLSLRWRAVREDGVRVGIVVSKKVGKAVVRNRVRRRLREALRATLLRAETGRKDAFAFEVVIIARPESAEADYWQLEGALEHALRKGQAL</sequence>
<reference evidence="9" key="1">
    <citation type="submission" date="2020-02" db="EMBL/GenBank/DDBJ databases">
        <authorList>
            <person name="Meier V. D."/>
        </authorList>
    </citation>
    <scope>NUCLEOTIDE SEQUENCE</scope>
    <source>
        <strain evidence="9">AVDCRST_MAG86</strain>
    </source>
</reference>
<evidence type="ECO:0000256" key="1">
    <source>
        <dbReference type="ARBA" id="ARBA00002663"/>
    </source>
</evidence>
<comment type="similarity">
    <text evidence="7">Belongs to the RnpA family.</text>
</comment>
<dbReference type="PROSITE" id="PS00648">
    <property type="entry name" value="RIBONUCLEASE_P"/>
    <property type="match status" value="1"/>
</dbReference>
<dbReference type="PANTHER" id="PTHR33992:SF1">
    <property type="entry name" value="RIBONUCLEASE P PROTEIN COMPONENT"/>
    <property type="match status" value="1"/>
</dbReference>
<keyword evidence="5 7" id="KW-0378">Hydrolase</keyword>
<comment type="subunit">
    <text evidence="7">Consists of a catalytic RNA component (M1 or rnpB) and a protein subunit.</text>
</comment>
<dbReference type="AlphaFoldDB" id="A0A6J4V841"/>
<dbReference type="Pfam" id="PF00825">
    <property type="entry name" value="Ribonuclease_P"/>
    <property type="match status" value="1"/>
</dbReference>
<dbReference type="GO" id="GO:0042781">
    <property type="term" value="F:3'-tRNA processing endoribonuclease activity"/>
    <property type="evidence" value="ECO:0007669"/>
    <property type="project" value="TreeGrafter"/>
</dbReference>
<keyword evidence="6 7" id="KW-0694">RNA-binding</keyword>
<name>A0A6J4V841_9DEIN</name>
<evidence type="ECO:0000256" key="6">
    <source>
        <dbReference type="ARBA" id="ARBA00022884"/>
    </source>
</evidence>
<protein>
    <recommendedName>
        <fullName evidence="7 8">Ribonuclease P protein component</fullName>
        <shortName evidence="7">RNase P protein</shortName>
        <shortName evidence="7">RNaseP protein</shortName>
        <ecNumber evidence="7 8">3.1.26.5</ecNumber>
    </recommendedName>
    <alternativeName>
        <fullName evidence="7">Protein C5</fullName>
    </alternativeName>
</protein>
<comment type="function">
    <text evidence="1 7">RNaseP catalyzes the removal of the 5'-leader sequence from pre-tRNA to produce the mature 5'-terminus. It can also cleave other RNA substrates such as 4.5S RNA. The protein component plays an auxiliary but essential role in vivo by binding to the 5'-leader sequence and broadening the substrate specificity of the ribozyme.</text>
</comment>
<dbReference type="SUPFAM" id="SSF54211">
    <property type="entry name" value="Ribosomal protein S5 domain 2-like"/>
    <property type="match status" value="1"/>
</dbReference>
<evidence type="ECO:0000256" key="4">
    <source>
        <dbReference type="ARBA" id="ARBA00022759"/>
    </source>
</evidence>
<dbReference type="InterPro" id="IPR020568">
    <property type="entry name" value="Ribosomal_Su5_D2-typ_SF"/>
</dbReference>
<evidence type="ECO:0000256" key="3">
    <source>
        <dbReference type="ARBA" id="ARBA00022722"/>
    </source>
</evidence>
<dbReference type="EC" id="3.1.26.5" evidence="7 8"/>
<dbReference type="PANTHER" id="PTHR33992">
    <property type="entry name" value="RIBONUCLEASE P PROTEIN COMPONENT"/>
    <property type="match status" value="1"/>
</dbReference>
<organism evidence="9">
    <name type="scientific">uncultured Truepera sp</name>
    <dbReference type="NCBI Taxonomy" id="543023"/>
    <lineage>
        <taxon>Bacteria</taxon>
        <taxon>Thermotogati</taxon>
        <taxon>Deinococcota</taxon>
        <taxon>Deinococci</taxon>
        <taxon>Trueperales</taxon>
        <taxon>Trueperaceae</taxon>
        <taxon>Truepera</taxon>
        <taxon>environmental samples</taxon>
    </lineage>
</organism>
<evidence type="ECO:0000256" key="8">
    <source>
        <dbReference type="NCBIfam" id="TIGR00188"/>
    </source>
</evidence>
<proteinExistence type="inferred from homology"/>
<dbReference type="GO" id="GO:0000049">
    <property type="term" value="F:tRNA binding"/>
    <property type="evidence" value="ECO:0007669"/>
    <property type="project" value="UniProtKB-UniRule"/>
</dbReference>
<dbReference type="GO" id="GO:0004526">
    <property type="term" value="F:ribonuclease P activity"/>
    <property type="evidence" value="ECO:0007669"/>
    <property type="project" value="UniProtKB-UniRule"/>
</dbReference>
<dbReference type="GO" id="GO:0030677">
    <property type="term" value="C:ribonuclease P complex"/>
    <property type="evidence" value="ECO:0007669"/>
    <property type="project" value="TreeGrafter"/>
</dbReference>
<dbReference type="Gene3D" id="3.30.230.10">
    <property type="match status" value="1"/>
</dbReference>
<keyword evidence="4 7" id="KW-0255">Endonuclease</keyword>
<evidence type="ECO:0000256" key="5">
    <source>
        <dbReference type="ARBA" id="ARBA00022801"/>
    </source>
</evidence>
<dbReference type="InterPro" id="IPR014721">
    <property type="entry name" value="Ribsml_uS5_D2-typ_fold_subgr"/>
</dbReference>
<comment type="catalytic activity">
    <reaction evidence="7">
        <text>Endonucleolytic cleavage of RNA, removing 5'-extranucleotides from tRNA precursor.</text>
        <dbReference type="EC" id="3.1.26.5"/>
    </reaction>
</comment>
<dbReference type="GO" id="GO:0001682">
    <property type="term" value="P:tRNA 5'-leader removal"/>
    <property type="evidence" value="ECO:0007669"/>
    <property type="project" value="UniProtKB-UniRule"/>
</dbReference>
<evidence type="ECO:0000256" key="2">
    <source>
        <dbReference type="ARBA" id="ARBA00022694"/>
    </source>
</evidence>
<keyword evidence="2 7" id="KW-0819">tRNA processing</keyword>